<dbReference type="GO" id="GO:0046872">
    <property type="term" value="F:metal ion binding"/>
    <property type="evidence" value="ECO:0007669"/>
    <property type="project" value="UniProtKB-KW"/>
</dbReference>
<reference evidence="7 8" key="2">
    <citation type="submission" date="2018-03" db="EMBL/GenBank/DDBJ databases">
        <title>The ancient ancestry and fast evolution of plastids.</title>
        <authorList>
            <person name="Moore K.R."/>
            <person name="Magnabosco C."/>
            <person name="Momper L."/>
            <person name="Gold D.A."/>
            <person name="Bosak T."/>
            <person name="Fournier G.P."/>
        </authorList>
    </citation>
    <scope>NUCLEOTIDE SEQUENCE [LARGE SCALE GENOMIC DNA]</scope>
    <source>
        <strain evidence="7 8">ULC18</strain>
    </source>
</reference>
<dbReference type="InterPro" id="IPR006129">
    <property type="entry name" value="AdhesinB"/>
</dbReference>
<dbReference type="Gene3D" id="3.40.50.1980">
    <property type="entry name" value="Nitrogenase molybdenum iron protein domain"/>
    <property type="match status" value="2"/>
</dbReference>
<keyword evidence="2 5" id="KW-0813">Transport</keyword>
<evidence type="ECO:0000256" key="6">
    <source>
        <dbReference type="SAM" id="MobiDB-lite"/>
    </source>
</evidence>
<evidence type="ECO:0000256" key="2">
    <source>
        <dbReference type="ARBA" id="ARBA00022448"/>
    </source>
</evidence>
<gene>
    <name evidence="7" type="ORF">C7B82_28970</name>
</gene>
<dbReference type="OrthoDB" id="9793396at2"/>
<comment type="caution">
    <text evidence="7">The sequence shown here is derived from an EMBL/GenBank/DDBJ whole genome shotgun (WGS) entry which is preliminary data.</text>
</comment>
<dbReference type="AlphaFoldDB" id="A0A2T1DU97"/>
<dbReference type="InterPro" id="IPR006128">
    <property type="entry name" value="Lipoprotein_PsaA-like"/>
</dbReference>
<evidence type="ECO:0000256" key="3">
    <source>
        <dbReference type="ARBA" id="ARBA00022723"/>
    </source>
</evidence>
<dbReference type="GO" id="GO:0030313">
    <property type="term" value="C:cell envelope"/>
    <property type="evidence" value="ECO:0007669"/>
    <property type="project" value="UniProtKB-SubCell"/>
</dbReference>
<evidence type="ECO:0000256" key="5">
    <source>
        <dbReference type="RuleBase" id="RU003512"/>
    </source>
</evidence>
<dbReference type="EMBL" id="PVWK01000157">
    <property type="protein sequence ID" value="PSB24001.1"/>
    <property type="molecule type" value="Genomic_DNA"/>
</dbReference>
<evidence type="ECO:0000313" key="8">
    <source>
        <dbReference type="Proteomes" id="UP000239576"/>
    </source>
</evidence>
<keyword evidence="3" id="KW-0479">Metal-binding</keyword>
<dbReference type="GO" id="GO:0007155">
    <property type="term" value="P:cell adhesion"/>
    <property type="evidence" value="ECO:0007669"/>
    <property type="project" value="InterPro"/>
</dbReference>
<evidence type="ECO:0000256" key="4">
    <source>
        <dbReference type="ARBA" id="ARBA00022729"/>
    </source>
</evidence>
<dbReference type="PRINTS" id="PR00691">
    <property type="entry name" value="ADHESINB"/>
</dbReference>
<dbReference type="InterPro" id="IPR006127">
    <property type="entry name" value="ZnuA-like"/>
</dbReference>
<keyword evidence="4" id="KW-0732">Signal</keyword>
<feature type="compositionally biased region" description="Low complexity" evidence="6">
    <location>
        <begin position="22"/>
        <end position="32"/>
    </location>
</feature>
<dbReference type="InterPro" id="IPR050492">
    <property type="entry name" value="Bact_metal-bind_prot9"/>
</dbReference>
<feature type="compositionally biased region" description="Polar residues" evidence="6">
    <location>
        <begin position="8"/>
        <end position="21"/>
    </location>
</feature>
<comment type="similarity">
    <text evidence="5">Belongs to the bacterial solute-binding protein 9 family.</text>
</comment>
<name>A0A2T1DU97_9CYAN</name>
<organism evidence="7 8">
    <name type="scientific">Stenomitos frigidus ULC18</name>
    <dbReference type="NCBI Taxonomy" id="2107698"/>
    <lineage>
        <taxon>Bacteria</taxon>
        <taxon>Bacillati</taxon>
        <taxon>Cyanobacteriota</taxon>
        <taxon>Cyanophyceae</taxon>
        <taxon>Leptolyngbyales</taxon>
        <taxon>Leptolyngbyaceae</taxon>
        <taxon>Stenomitos</taxon>
    </lineage>
</organism>
<dbReference type="PRINTS" id="PR00690">
    <property type="entry name" value="ADHESNFAMILY"/>
</dbReference>
<dbReference type="Pfam" id="PF01297">
    <property type="entry name" value="ZnuA"/>
    <property type="match status" value="1"/>
</dbReference>
<dbReference type="Proteomes" id="UP000239576">
    <property type="component" value="Unassembled WGS sequence"/>
</dbReference>
<accession>A0A2T1DU97</accession>
<feature type="region of interest" description="Disordered" evidence="6">
    <location>
        <begin position="1"/>
        <end position="33"/>
    </location>
</feature>
<dbReference type="SUPFAM" id="SSF53807">
    <property type="entry name" value="Helical backbone' metal receptor"/>
    <property type="match status" value="1"/>
</dbReference>
<evidence type="ECO:0000313" key="7">
    <source>
        <dbReference type="EMBL" id="PSB24001.1"/>
    </source>
</evidence>
<protein>
    <submittedName>
        <fullName evidence="7">Metal ABC transporter substrate-binding protein</fullName>
    </submittedName>
</protein>
<dbReference type="PANTHER" id="PTHR42953:SF1">
    <property type="entry name" value="METAL-BINDING PROTEIN HI_0362-RELATED"/>
    <property type="match status" value="1"/>
</dbReference>
<keyword evidence="8" id="KW-1185">Reference proteome</keyword>
<sequence>MSGCVSAPLQSAKPTASEPTNASSASKAPSSSDRPLVVATNTVVCDLTRQIAADTVTLKCLIDAGADPHEYKPKPEDSKAIEQAKLILYGGYNFEPEAIRLIQASANTAPKVAVNELAVSKPQQFEEHGKTETDPHVFHTAANGALIATVISKSLIQLQPSQVTLYAANTKKVTDELTQIHTWIKAEIATIPVSQRKLMTTHDAFGYYSKAYGIPVVGALQGLSTDEKATPSRVKTLVQEIKAANVPTIFAEATINPKLIEAVANEAGIKVAEQELFADGLGEKGSKGDTYQTFFIANTKAIVEGLGGKYTPFQAK</sequence>
<dbReference type="PANTHER" id="PTHR42953">
    <property type="entry name" value="HIGH-AFFINITY ZINC UPTAKE SYSTEM PROTEIN ZNUA-RELATED"/>
    <property type="match status" value="1"/>
</dbReference>
<reference evidence="8" key="1">
    <citation type="submission" date="2018-02" db="EMBL/GenBank/DDBJ databases">
        <authorList>
            <person name="Moore K."/>
            <person name="Momper L."/>
        </authorList>
    </citation>
    <scope>NUCLEOTIDE SEQUENCE [LARGE SCALE GENOMIC DNA]</scope>
    <source>
        <strain evidence="8">ULC18</strain>
    </source>
</reference>
<evidence type="ECO:0000256" key="1">
    <source>
        <dbReference type="ARBA" id="ARBA00004196"/>
    </source>
</evidence>
<comment type="subcellular location">
    <subcellularLocation>
        <location evidence="1">Cell envelope</location>
    </subcellularLocation>
</comment>
<dbReference type="GO" id="GO:0030001">
    <property type="term" value="P:metal ion transport"/>
    <property type="evidence" value="ECO:0007669"/>
    <property type="project" value="InterPro"/>
</dbReference>
<proteinExistence type="inferred from homology"/>